<evidence type="ECO:0000256" key="4">
    <source>
        <dbReference type="ARBA" id="ARBA00022679"/>
    </source>
</evidence>
<feature type="transmembrane region" description="Helical" evidence="8">
    <location>
        <begin position="331"/>
        <end position="353"/>
    </location>
</feature>
<keyword evidence="6 8" id="KW-1133">Transmembrane helix</keyword>
<evidence type="ECO:0000259" key="9">
    <source>
        <dbReference type="Pfam" id="PF02366"/>
    </source>
</evidence>
<protein>
    <submittedName>
        <fullName evidence="10">Glycosyl transferase</fullName>
    </submittedName>
</protein>
<dbReference type="PANTHER" id="PTHR33908">
    <property type="entry name" value="MANNOSYLTRANSFERASE YKCB-RELATED"/>
    <property type="match status" value="1"/>
</dbReference>
<keyword evidence="7 8" id="KW-0472">Membrane</keyword>
<feature type="domain" description="ArnT-like N-terminal" evidence="9">
    <location>
        <begin position="91"/>
        <end position="242"/>
    </location>
</feature>
<dbReference type="OrthoDB" id="9810951at2"/>
<feature type="transmembrane region" description="Helical" evidence="8">
    <location>
        <begin position="143"/>
        <end position="161"/>
    </location>
</feature>
<reference evidence="10 11" key="1">
    <citation type="submission" date="2017-04" db="EMBL/GenBank/DDBJ databases">
        <title>Kefir bacterial isolates.</title>
        <authorList>
            <person name="Kim Y."/>
            <person name="Blasche S."/>
            <person name="Patil K.R."/>
        </authorList>
    </citation>
    <scope>NUCLEOTIDE SEQUENCE [LARGE SCALE GENOMIC DNA]</scope>
    <source>
        <strain evidence="10 11">KR</strain>
    </source>
</reference>
<comment type="subcellular location">
    <subcellularLocation>
        <location evidence="1">Cell membrane</location>
        <topology evidence="1">Multi-pass membrane protein</topology>
    </subcellularLocation>
</comment>
<dbReference type="InterPro" id="IPR050297">
    <property type="entry name" value="LipidA_mod_glycosyltrf_83"/>
</dbReference>
<evidence type="ECO:0000256" key="1">
    <source>
        <dbReference type="ARBA" id="ARBA00004651"/>
    </source>
</evidence>
<dbReference type="Proteomes" id="UP000216151">
    <property type="component" value="Unassembled WGS sequence"/>
</dbReference>
<feature type="transmembrane region" description="Helical" evidence="8">
    <location>
        <begin position="12"/>
        <end position="30"/>
    </location>
</feature>
<accession>A0A269XZC0</accession>
<sequence length="567" mass="61194">MLGPARGARSLPWRVLVLIGLAAFVLFLPGRMTTPPFDRDEPRYMEASAQMLETHNYIDVRFQDKPRYLQPAGIYWLESMAVKAVGMEYARTVWPYRIPSLLAMTGAVVLTAIMGASLFGAMAGVGAAVLLMASVLVAAESRMGTIDSCLLLSVLVAQYALVRALADREAARATPAGTALLFWGAVGCGLMLKGPVVLIPSLATPLAMGWVERNLDLWRRLRPAWGWLVAAAVVLPWCVAIGVVSHGEFFRRAVGGNFLGKVASGQEAHGLPPGYHLLVFLIAFWPGSYFAASVLPQAWQERRTLPVRYLLCWIVPHWVVFESIATKLPHYVLPTYPAIAILSAGLLAQSGVVWRNGPQTRWGRLLLGAYAVLWGFAGCALAAAGPLLLWTLERQFSVPALVLPGGVLPLVGLAVWQIWRAELCYAALSSCVAAALLYVGLFTVVVPQLRSIWLAPRLVALVQAHKPCAQTQVYSVSFTEPSLVFLIGGKVVLGSPAQAAQAMRDHPACTAALVDVRERKAFMEALGAEAPKAFSRGTVAGLNYSNGHAMAISLYTLDTPVVDKTPH</sequence>
<dbReference type="GO" id="GO:0000030">
    <property type="term" value="F:mannosyltransferase activity"/>
    <property type="evidence" value="ECO:0007669"/>
    <property type="project" value="InterPro"/>
</dbReference>
<feature type="transmembrane region" description="Helical" evidence="8">
    <location>
        <begin position="181"/>
        <end position="203"/>
    </location>
</feature>
<feature type="transmembrane region" description="Helical" evidence="8">
    <location>
        <begin position="307"/>
        <end position="325"/>
    </location>
</feature>
<feature type="transmembrane region" description="Helical" evidence="8">
    <location>
        <begin position="101"/>
        <end position="131"/>
    </location>
</feature>
<evidence type="ECO:0000313" key="11">
    <source>
        <dbReference type="Proteomes" id="UP000216151"/>
    </source>
</evidence>
<evidence type="ECO:0000256" key="7">
    <source>
        <dbReference type="ARBA" id="ARBA00023136"/>
    </source>
</evidence>
<dbReference type="GO" id="GO:0006493">
    <property type="term" value="P:protein O-linked glycosylation"/>
    <property type="evidence" value="ECO:0007669"/>
    <property type="project" value="InterPro"/>
</dbReference>
<evidence type="ECO:0000313" key="10">
    <source>
        <dbReference type="EMBL" id="PAK78211.1"/>
    </source>
</evidence>
<feature type="transmembrane region" description="Helical" evidence="8">
    <location>
        <begin position="423"/>
        <end position="446"/>
    </location>
</feature>
<evidence type="ECO:0000256" key="3">
    <source>
        <dbReference type="ARBA" id="ARBA00022676"/>
    </source>
</evidence>
<evidence type="ECO:0000256" key="5">
    <source>
        <dbReference type="ARBA" id="ARBA00022692"/>
    </source>
</evidence>
<evidence type="ECO:0000256" key="6">
    <source>
        <dbReference type="ARBA" id="ARBA00022989"/>
    </source>
</evidence>
<dbReference type="RefSeq" id="WP_095349701.1">
    <property type="nucleotide sequence ID" value="NZ_NCXK01000007.1"/>
</dbReference>
<keyword evidence="11" id="KW-1185">Reference proteome</keyword>
<feature type="transmembrane region" description="Helical" evidence="8">
    <location>
        <begin position="275"/>
        <end position="295"/>
    </location>
</feature>
<name>A0A269XZC0_9PROT</name>
<dbReference type="GO" id="GO:0009103">
    <property type="term" value="P:lipopolysaccharide biosynthetic process"/>
    <property type="evidence" value="ECO:0007669"/>
    <property type="project" value="TreeGrafter"/>
</dbReference>
<keyword evidence="4 10" id="KW-0808">Transferase</keyword>
<keyword evidence="5 8" id="KW-0812">Transmembrane</keyword>
<evidence type="ECO:0000256" key="2">
    <source>
        <dbReference type="ARBA" id="ARBA00022475"/>
    </source>
</evidence>
<keyword evidence="3" id="KW-0328">Glycosyltransferase</keyword>
<dbReference type="PANTHER" id="PTHR33908:SF3">
    <property type="entry name" value="UNDECAPRENYL PHOSPHATE-ALPHA-4-AMINO-4-DEOXY-L-ARABINOSE ARABINOSYL TRANSFERASE"/>
    <property type="match status" value="1"/>
</dbReference>
<dbReference type="GO" id="GO:0005886">
    <property type="term" value="C:plasma membrane"/>
    <property type="evidence" value="ECO:0007669"/>
    <property type="project" value="UniProtKB-SubCell"/>
</dbReference>
<dbReference type="AlphaFoldDB" id="A0A269XZC0"/>
<feature type="transmembrane region" description="Helical" evidence="8">
    <location>
        <begin position="224"/>
        <end position="244"/>
    </location>
</feature>
<feature type="transmembrane region" description="Helical" evidence="8">
    <location>
        <begin position="396"/>
        <end position="416"/>
    </location>
</feature>
<comment type="caution">
    <text evidence="10">The sequence shown here is derived from an EMBL/GenBank/DDBJ whole genome shotgun (WGS) entry which is preliminary data.</text>
</comment>
<dbReference type="GO" id="GO:0010041">
    <property type="term" value="P:response to iron(III) ion"/>
    <property type="evidence" value="ECO:0007669"/>
    <property type="project" value="TreeGrafter"/>
</dbReference>
<dbReference type="Pfam" id="PF02366">
    <property type="entry name" value="PMT"/>
    <property type="match status" value="1"/>
</dbReference>
<evidence type="ECO:0000256" key="8">
    <source>
        <dbReference type="SAM" id="Phobius"/>
    </source>
</evidence>
<proteinExistence type="predicted"/>
<feature type="transmembrane region" description="Helical" evidence="8">
    <location>
        <begin position="365"/>
        <end position="390"/>
    </location>
</feature>
<keyword evidence="2" id="KW-1003">Cell membrane</keyword>
<dbReference type="GO" id="GO:0016763">
    <property type="term" value="F:pentosyltransferase activity"/>
    <property type="evidence" value="ECO:0007669"/>
    <property type="project" value="TreeGrafter"/>
</dbReference>
<dbReference type="EMBL" id="NCXK01000007">
    <property type="protein sequence ID" value="PAK78211.1"/>
    <property type="molecule type" value="Genomic_DNA"/>
</dbReference>
<organism evidence="10 11">
    <name type="scientific">Acetobacter fabarum</name>
    <dbReference type="NCBI Taxonomy" id="483199"/>
    <lineage>
        <taxon>Bacteria</taxon>
        <taxon>Pseudomonadati</taxon>
        <taxon>Pseudomonadota</taxon>
        <taxon>Alphaproteobacteria</taxon>
        <taxon>Acetobacterales</taxon>
        <taxon>Acetobacteraceae</taxon>
        <taxon>Acetobacter</taxon>
    </lineage>
</organism>
<dbReference type="InterPro" id="IPR003342">
    <property type="entry name" value="ArnT-like_N"/>
</dbReference>
<gene>
    <name evidence="10" type="ORF">B8X00_07525</name>
</gene>